<keyword evidence="4" id="KW-0812">Transmembrane</keyword>
<evidence type="ECO:0000313" key="7">
    <source>
        <dbReference type="Proteomes" id="UP000281498"/>
    </source>
</evidence>
<dbReference type="PROSITE" id="PS00041">
    <property type="entry name" value="HTH_ARAC_FAMILY_1"/>
    <property type="match status" value="1"/>
</dbReference>
<keyword evidence="1" id="KW-0805">Transcription regulation</keyword>
<organism evidence="6 7">
    <name type="scientific">Salipaludibacillus neizhouensis</name>
    <dbReference type="NCBI Taxonomy" id="885475"/>
    <lineage>
        <taxon>Bacteria</taxon>
        <taxon>Bacillati</taxon>
        <taxon>Bacillota</taxon>
        <taxon>Bacilli</taxon>
        <taxon>Bacillales</taxon>
        <taxon>Bacillaceae</taxon>
    </lineage>
</organism>
<dbReference type="Gene3D" id="3.30.450.20">
    <property type="entry name" value="PAS domain"/>
    <property type="match status" value="1"/>
</dbReference>
<evidence type="ECO:0000256" key="1">
    <source>
        <dbReference type="ARBA" id="ARBA00023015"/>
    </source>
</evidence>
<dbReference type="InterPro" id="IPR009057">
    <property type="entry name" value="Homeodomain-like_sf"/>
</dbReference>
<evidence type="ECO:0000256" key="3">
    <source>
        <dbReference type="ARBA" id="ARBA00023163"/>
    </source>
</evidence>
<dbReference type="PANTHER" id="PTHR43280">
    <property type="entry name" value="ARAC-FAMILY TRANSCRIPTIONAL REGULATOR"/>
    <property type="match status" value="1"/>
</dbReference>
<evidence type="ECO:0000256" key="2">
    <source>
        <dbReference type="ARBA" id="ARBA00023125"/>
    </source>
</evidence>
<dbReference type="PANTHER" id="PTHR43280:SF2">
    <property type="entry name" value="HTH-TYPE TRANSCRIPTIONAL REGULATOR EXSA"/>
    <property type="match status" value="1"/>
</dbReference>
<dbReference type="InterPro" id="IPR018060">
    <property type="entry name" value="HTH_AraC"/>
</dbReference>
<feature type="transmembrane region" description="Helical" evidence="4">
    <location>
        <begin position="297"/>
        <end position="319"/>
    </location>
</feature>
<dbReference type="RefSeq" id="WP_110935587.1">
    <property type="nucleotide sequence ID" value="NZ_KZ614146.1"/>
</dbReference>
<accession>A0A3A9K1N7</accession>
<dbReference type="SUPFAM" id="SSF46689">
    <property type="entry name" value="Homeodomain-like"/>
    <property type="match status" value="1"/>
</dbReference>
<evidence type="ECO:0000259" key="5">
    <source>
        <dbReference type="PROSITE" id="PS01124"/>
    </source>
</evidence>
<dbReference type="GO" id="GO:0043565">
    <property type="term" value="F:sequence-specific DNA binding"/>
    <property type="evidence" value="ECO:0007669"/>
    <property type="project" value="InterPro"/>
</dbReference>
<dbReference type="PROSITE" id="PS01124">
    <property type="entry name" value="HTH_ARAC_FAMILY_2"/>
    <property type="match status" value="1"/>
</dbReference>
<gene>
    <name evidence="6" type="ORF">CR203_22160</name>
</gene>
<feature type="transmembrane region" description="Helical" evidence="4">
    <location>
        <begin position="12"/>
        <end position="30"/>
    </location>
</feature>
<comment type="caution">
    <text evidence="6">The sequence shown here is derived from an EMBL/GenBank/DDBJ whole genome shotgun (WGS) entry which is preliminary data.</text>
</comment>
<dbReference type="PRINTS" id="PR00032">
    <property type="entry name" value="HTHARAC"/>
</dbReference>
<keyword evidence="4" id="KW-1133">Transmembrane helix</keyword>
<sequence length="751" mass="87031">MKTFPMKLQLTVILFFIMAIPIAVLTWYSGDQILDNSENAIAESSLAELNANRMLKENAMNNLSQNTAALTSTRIFDSIEPYKNYADLFSNFRHLIDVKEVQMELIRLNRMIEGAYSTFFYLNDSDYVVSTDKGVMMLGNYESLDWIEEALVDRRGIRGVWYPRKLDSGLNVLSYVLPLDKLSTNTEGIIVVNILESQLENYFSSSYANKQEYLIMDSDGYIISHSDKSFILDNGNKDPIIREILNDDLKEGYTFREVEGDRMLYTWSRSQNSEWLNVGVYSVNKLMNNTHTLHQNIIDVTLLLILIGFILTLLLATWLSEPARKIVKNLNLLSKGIKGRNELAILDLAFKSMQEKEETLHVMLDIREQDSRNLAIYNLIRGEFSKHVLEIFTEPFFLIAVVSIDQYRDYVIKNNSETRSYHWYLFTTHCDRLLPEDVNGRCVYQGEGSFVIVINYGQSEVETIEQNIQSSLLEIMDKAEEIMNSTVTIGVSSPTTEMDLVPARFSEAMEAIKYRMVKGSGGIINWNDQKEHDKKYIYPVNSERRILNFLDNNDLDSIMKELEFIGNEIRSAEYISYDNILFIYLQLVGICIKHLRENNVSTARIFAGRGNIYASLASIDTLDELEEYLCNFFEEIIQYLKQPTVQNNDYGERILHYLNNHYQEEVDFKEMAKTIGISYSYMRRIVYETTGQSLIEHLNLRRIEKAKQMLLESDLTITEIAAEVGYNNVQSFNRFFRKFEGMPPSNYRQIS</sequence>
<dbReference type="EMBL" id="PDOE01000021">
    <property type="protein sequence ID" value="RKL65168.1"/>
    <property type="molecule type" value="Genomic_DNA"/>
</dbReference>
<dbReference type="AlphaFoldDB" id="A0A3A9K1N7"/>
<protein>
    <submittedName>
        <fullName evidence="6">AraC family transcriptional regulator</fullName>
    </submittedName>
</protein>
<name>A0A3A9K1N7_9BACI</name>
<keyword evidence="7" id="KW-1185">Reference proteome</keyword>
<dbReference type="OrthoDB" id="1975037at2"/>
<dbReference type="Gene3D" id="1.10.10.60">
    <property type="entry name" value="Homeodomain-like"/>
    <property type="match status" value="2"/>
</dbReference>
<feature type="domain" description="HTH araC/xylS-type" evidence="5">
    <location>
        <begin position="652"/>
        <end position="750"/>
    </location>
</feature>
<dbReference type="Pfam" id="PF12833">
    <property type="entry name" value="HTH_18"/>
    <property type="match status" value="1"/>
</dbReference>
<keyword evidence="3" id="KW-0804">Transcription</keyword>
<dbReference type="GO" id="GO:0003700">
    <property type="term" value="F:DNA-binding transcription factor activity"/>
    <property type="evidence" value="ECO:0007669"/>
    <property type="project" value="InterPro"/>
</dbReference>
<evidence type="ECO:0000313" key="6">
    <source>
        <dbReference type="EMBL" id="RKL65168.1"/>
    </source>
</evidence>
<keyword evidence="2" id="KW-0238">DNA-binding</keyword>
<evidence type="ECO:0000256" key="4">
    <source>
        <dbReference type="SAM" id="Phobius"/>
    </source>
</evidence>
<reference evidence="6 7" key="1">
    <citation type="submission" date="2017-10" db="EMBL/GenBank/DDBJ databases">
        <title>Bacillus sp. nov., a halophilic bacterium isolated from a Keqin Lake.</title>
        <authorList>
            <person name="Wang H."/>
        </authorList>
    </citation>
    <scope>NUCLEOTIDE SEQUENCE [LARGE SCALE GENOMIC DNA]</scope>
    <source>
        <strain evidence="6 7">KCTC 13187</strain>
    </source>
</reference>
<dbReference type="InterPro" id="IPR018062">
    <property type="entry name" value="HTH_AraC-typ_CS"/>
</dbReference>
<dbReference type="SMART" id="SM00342">
    <property type="entry name" value="HTH_ARAC"/>
    <property type="match status" value="1"/>
</dbReference>
<dbReference type="Proteomes" id="UP000281498">
    <property type="component" value="Unassembled WGS sequence"/>
</dbReference>
<proteinExistence type="predicted"/>
<keyword evidence="4" id="KW-0472">Membrane</keyword>
<dbReference type="InterPro" id="IPR020449">
    <property type="entry name" value="Tscrpt_reg_AraC-type_HTH"/>
</dbReference>